<gene>
    <name evidence="1" type="ORF">BE21_19245</name>
</gene>
<name>A0A150TX85_SORCE</name>
<sequence>MPTGSDVIAKQFGFAGDTRVWTERKARAEPQLKYQVDLSGDRLAISLAKSVHVDEGATIQRVVVRVTARPPGRVRLADVAEVRASSSGAVIDFGRMRTVGGLDLVDSANVAKVAVWQGAAYSAEAAAPAPTSAEVMTERLLCTTTSGEVDVAKLSASHVTLPGGPADLELVVAGRRVFFENGEVKRGEVGSELSGEFEETITEPYFVAFLDITEAVLAARPSPGGDIPVEVRAATYGRLSLTIQTTFTRVHQVAFPGGERALTLASEGTATLEVPLPSAASSWTVSAVALTVAARLDGVRTLPATGPALSTEAELVLDADHPIALQLPAAAMSAFGHVAAVRLPLAVKEGGAELAGTLLADVDGSPGEPVPGGACTPVMLAARSTIAWETVPLVRPLVRPAGPLWLALQVGHGTVRLALAASAGGAIRRGRPGGPWRGFSASVTITPTAALRVSGTAPDGQALYALAARLGSGEVSAVVPTADGAPLQVTAAAKPPLPLVIDLTATAAGTYRFTSAQVFYRLPTDTSGEPDE</sequence>
<dbReference type="Proteomes" id="UP000075502">
    <property type="component" value="Unassembled WGS sequence"/>
</dbReference>
<evidence type="ECO:0000313" key="1">
    <source>
        <dbReference type="EMBL" id="KYG09197.1"/>
    </source>
</evidence>
<comment type="caution">
    <text evidence="1">The sequence shown here is derived from an EMBL/GenBank/DDBJ whole genome shotgun (WGS) entry which is preliminary data.</text>
</comment>
<organism evidence="1 2">
    <name type="scientific">Sorangium cellulosum</name>
    <name type="common">Polyangium cellulosum</name>
    <dbReference type="NCBI Taxonomy" id="56"/>
    <lineage>
        <taxon>Bacteria</taxon>
        <taxon>Pseudomonadati</taxon>
        <taxon>Myxococcota</taxon>
        <taxon>Polyangia</taxon>
        <taxon>Polyangiales</taxon>
        <taxon>Polyangiaceae</taxon>
        <taxon>Sorangium</taxon>
    </lineage>
</organism>
<evidence type="ECO:0000313" key="2">
    <source>
        <dbReference type="Proteomes" id="UP000075502"/>
    </source>
</evidence>
<dbReference type="AlphaFoldDB" id="A0A150TX85"/>
<accession>A0A150TX85</accession>
<proteinExistence type="predicted"/>
<protein>
    <submittedName>
        <fullName evidence="1">Uncharacterized protein</fullName>
    </submittedName>
</protein>
<reference evidence="1 2" key="1">
    <citation type="submission" date="2014-02" db="EMBL/GenBank/DDBJ databases">
        <title>The small core and large imbalanced accessory genome model reveals a collaborative survival strategy of Sorangium cellulosum strains in nature.</title>
        <authorList>
            <person name="Han K."/>
            <person name="Peng R."/>
            <person name="Blom J."/>
            <person name="Li Y.-Z."/>
        </authorList>
    </citation>
    <scope>NUCLEOTIDE SEQUENCE [LARGE SCALE GENOMIC DNA]</scope>
    <source>
        <strain evidence="1 2">So0007-03</strain>
    </source>
</reference>
<dbReference type="EMBL" id="JEME01000753">
    <property type="protein sequence ID" value="KYG09197.1"/>
    <property type="molecule type" value="Genomic_DNA"/>
</dbReference>